<dbReference type="InterPro" id="IPR001365">
    <property type="entry name" value="A_deaminase_dom"/>
</dbReference>
<dbReference type="Proteomes" id="UP001498398">
    <property type="component" value="Unassembled WGS sequence"/>
</dbReference>
<evidence type="ECO:0000313" key="10">
    <source>
        <dbReference type="EMBL" id="KAK7467373.1"/>
    </source>
</evidence>
<gene>
    <name evidence="10" type="ORF">VKT23_004430</name>
</gene>
<protein>
    <recommendedName>
        <fullName evidence="9">Adenosine deaminase domain-containing protein</fullName>
    </recommendedName>
</protein>
<evidence type="ECO:0000313" key="11">
    <source>
        <dbReference type="Proteomes" id="UP001498398"/>
    </source>
</evidence>
<keyword evidence="6" id="KW-0732">Signal</keyword>
<comment type="subcellular location">
    <subcellularLocation>
        <location evidence="2">Secreted</location>
    </subcellularLocation>
</comment>
<accession>A0ABR1JYM9</accession>
<dbReference type="InterPro" id="IPR006330">
    <property type="entry name" value="Ado/ade_deaminase"/>
</dbReference>
<comment type="cofactor">
    <cofactor evidence="1">
        <name>Zn(2+)</name>
        <dbReference type="ChEBI" id="CHEBI:29105"/>
    </cofactor>
</comment>
<keyword evidence="7" id="KW-0378">Hydrolase</keyword>
<sequence length="537" mass="61466">MVINGIQKSSEYLKQREELINHDRALRADHKRDPLSPAETIADQFIRKLRATEASTIWSADYPSIPHPFPGMEFLTGRSIITKTKIYSILSKMPKGAILHSHFDAMGNAAEILGLVLQQPAMHIRCVKPLTVSNIKTVLPEFQCLPQEMYPSEVTLLTDPSYKNTWISVKLAREMFDPKLGGPEGFDRWVIAAMTIDPSEAYGTHNTVKKIWQKFGSTFGLYERMLHYVPIFQEYFRRFILSAIEDGISYLEIRMNFPYKCLANDGKSLLSDREIFQIFDRVLNDIKAEMKSQGREDEFFGAKIVITALRMIPVQDLEPRLRNCIALKKEFPHLIAGFDLVGHEDTCHPLKYYLEPLLKFREMQREARVEIPFLFHAGETFGDGTEADMNLYDATLLGTKRIGHGFSLIKHPKLLEICKEREIAIEVCPISNEVLRLTSSMHMHPLPALFNHGLHIVLSSDDPSIWGSMGLTFDFYQVLVSSELTGIIQLGEVAKDSIKYSMLTSEEKQTVLTAWQRRWDKFIESVVNEEMTTRSVE</sequence>
<keyword evidence="4" id="KW-0964">Secreted</keyword>
<comment type="catalytic activity">
    <reaction evidence="8">
        <text>adenosine + H2O + H(+) = inosine + NH4(+)</text>
        <dbReference type="Rhea" id="RHEA:24408"/>
        <dbReference type="ChEBI" id="CHEBI:15377"/>
        <dbReference type="ChEBI" id="CHEBI:15378"/>
        <dbReference type="ChEBI" id="CHEBI:16335"/>
        <dbReference type="ChEBI" id="CHEBI:17596"/>
        <dbReference type="ChEBI" id="CHEBI:28938"/>
        <dbReference type="EC" id="3.5.4.4"/>
    </reaction>
</comment>
<dbReference type="PANTHER" id="PTHR11409">
    <property type="entry name" value="ADENOSINE DEAMINASE"/>
    <property type="match status" value="1"/>
</dbReference>
<evidence type="ECO:0000256" key="6">
    <source>
        <dbReference type="ARBA" id="ARBA00022729"/>
    </source>
</evidence>
<name>A0ABR1JYM9_9AGAR</name>
<evidence type="ECO:0000256" key="2">
    <source>
        <dbReference type="ARBA" id="ARBA00004613"/>
    </source>
</evidence>
<proteinExistence type="inferred from homology"/>
<dbReference type="NCBIfam" id="TIGR01431">
    <property type="entry name" value="adm_rel"/>
    <property type="match status" value="1"/>
</dbReference>
<dbReference type="EMBL" id="JBANRG010000004">
    <property type="protein sequence ID" value="KAK7467373.1"/>
    <property type="molecule type" value="Genomic_DNA"/>
</dbReference>
<reference evidence="10 11" key="1">
    <citation type="submission" date="2024-01" db="EMBL/GenBank/DDBJ databases">
        <title>A draft genome for the cacao thread blight pathogen Marasmiellus scandens.</title>
        <authorList>
            <person name="Baruah I.K."/>
            <person name="Leung J."/>
            <person name="Bukari Y."/>
            <person name="Amoako-Attah I."/>
            <person name="Meinhardt L.W."/>
            <person name="Bailey B.A."/>
            <person name="Cohen S.P."/>
        </authorList>
    </citation>
    <scope>NUCLEOTIDE SEQUENCE [LARGE SCALE GENOMIC DNA]</scope>
    <source>
        <strain evidence="10 11">GH-19</strain>
    </source>
</reference>
<feature type="domain" description="Adenosine deaminase" evidence="9">
    <location>
        <begin position="209"/>
        <end position="512"/>
    </location>
</feature>
<evidence type="ECO:0000256" key="4">
    <source>
        <dbReference type="ARBA" id="ARBA00022525"/>
    </source>
</evidence>
<evidence type="ECO:0000256" key="8">
    <source>
        <dbReference type="ARBA" id="ARBA00047764"/>
    </source>
</evidence>
<dbReference type="InterPro" id="IPR032466">
    <property type="entry name" value="Metal_Hydrolase"/>
</dbReference>
<keyword evidence="5" id="KW-0479">Metal-binding</keyword>
<dbReference type="Gene3D" id="3.20.20.140">
    <property type="entry name" value="Metal-dependent hydrolases"/>
    <property type="match status" value="1"/>
</dbReference>
<dbReference type="PANTHER" id="PTHR11409:SF39">
    <property type="entry name" value="ADENOSINE DEAMINASE 2"/>
    <property type="match status" value="1"/>
</dbReference>
<keyword evidence="11" id="KW-1185">Reference proteome</keyword>
<evidence type="ECO:0000259" key="9">
    <source>
        <dbReference type="Pfam" id="PF00962"/>
    </source>
</evidence>
<comment type="similarity">
    <text evidence="3">Belongs to the metallo-dependent hydrolases superfamily. Adenosine and AMP deaminases family. ADGF subfamily.</text>
</comment>
<comment type="caution">
    <text evidence="10">The sequence shown here is derived from an EMBL/GenBank/DDBJ whole genome shotgun (WGS) entry which is preliminary data.</text>
</comment>
<evidence type="ECO:0000256" key="1">
    <source>
        <dbReference type="ARBA" id="ARBA00001947"/>
    </source>
</evidence>
<evidence type="ECO:0000256" key="5">
    <source>
        <dbReference type="ARBA" id="ARBA00022723"/>
    </source>
</evidence>
<evidence type="ECO:0000256" key="7">
    <source>
        <dbReference type="ARBA" id="ARBA00022801"/>
    </source>
</evidence>
<evidence type="ECO:0000256" key="3">
    <source>
        <dbReference type="ARBA" id="ARBA00006083"/>
    </source>
</evidence>
<organism evidence="10 11">
    <name type="scientific">Marasmiellus scandens</name>
    <dbReference type="NCBI Taxonomy" id="2682957"/>
    <lineage>
        <taxon>Eukaryota</taxon>
        <taxon>Fungi</taxon>
        <taxon>Dikarya</taxon>
        <taxon>Basidiomycota</taxon>
        <taxon>Agaricomycotina</taxon>
        <taxon>Agaricomycetes</taxon>
        <taxon>Agaricomycetidae</taxon>
        <taxon>Agaricales</taxon>
        <taxon>Marasmiineae</taxon>
        <taxon>Omphalotaceae</taxon>
        <taxon>Marasmiellus</taxon>
    </lineage>
</organism>
<dbReference type="SUPFAM" id="SSF51556">
    <property type="entry name" value="Metallo-dependent hydrolases"/>
    <property type="match status" value="1"/>
</dbReference>
<dbReference type="InterPro" id="IPR006331">
    <property type="entry name" value="ADGF"/>
</dbReference>
<dbReference type="Pfam" id="PF00962">
    <property type="entry name" value="A_deaminase"/>
    <property type="match status" value="1"/>
</dbReference>